<proteinExistence type="predicted"/>
<dbReference type="AlphaFoldDB" id="A0A6G9XU31"/>
<organism evidence="1 2">
    <name type="scientific">Nocardia brasiliensis</name>
    <dbReference type="NCBI Taxonomy" id="37326"/>
    <lineage>
        <taxon>Bacteria</taxon>
        <taxon>Bacillati</taxon>
        <taxon>Actinomycetota</taxon>
        <taxon>Actinomycetes</taxon>
        <taxon>Mycobacteriales</taxon>
        <taxon>Nocardiaceae</taxon>
        <taxon>Nocardia</taxon>
    </lineage>
</organism>
<sequence length="92" mass="9544">MSAFEHGEGLLDLIAAKDLGEPGVDRVDDLFFAEVNHCRVVDLVGDGVLGGEAASVVGFVVVPVALHPASAFFVDQQSFEGVGVLNAYLAAD</sequence>
<gene>
    <name evidence="1" type="ORF">F5X71_20335</name>
</gene>
<dbReference type="Proteomes" id="UP000501705">
    <property type="component" value="Chromosome"/>
</dbReference>
<name>A0A6G9XU31_NOCBR</name>
<evidence type="ECO:0000313" key="1">
    <source>
        <dbReference type="EMBL" id="QIS04360.1"/>
    </source>
</evidence>
<accession>A0A6G9XU31</accession>
<dbReference type="EMBL" id="CP046171">
    <property type="protein sequence ID" value="QIS04360.1"/>
    <property type="molecule type" value="Genomic_DNA"/>
</dbReference>
<protein>
    <submittedName>
        <fullName evidence="1">Uncharacterized protein</fullName>
    </submittedName>
</protein>
<dbReference type="RefSeq" id="WP_167463480.1">
    <property type="nucleotide sequence ID" value="NZ_CP046171.1"/>
</dbReference>
<evidence type="ECO:0000313" key="2">
    <source>
        <dbReference type="Proteomes" id="UP000501705"/>
    </source>
</evidence>
<reference evidence="1 2" key="1">
    <citation type="journal article" date="2019" name="ACS Chem. Biol.">
        <title>Identification and Mobilization of a Cryptic Antibiotic Biosynthesis Gene Locus from a Human-Pathogenic Nocardia Isolate.</title>
        <authorList>
            <person name="Herisse M."/>
            <person name="Ishida K."/>
            <person name="Porter J.L."/>
            <person name="Howden B."/>
            <person name="Hertweck C."/>
            <person name="Stinear T.P."/>
            <person name="Pidot S.J."/>
        </authorList>
    </citation>
    <scope>NUCLEOTIDE SEQUENCE [LARGE SCALE GENOMIC DNA]</scope>
    <source>
        <strain evidence="1 2">AUSMDU00024985</strain>
    </source>
</reference>